<accession>A0A512DXQ0</accession>
<evidence type="ECO:0000313" key="5">
    <source>
        <dbReference type="Proteomes" id="UP000321523"/>
    </source>
</evidence>
<evidence type="ECO:0000256" key="2">
    <source>
        <dbReference type="PROSITE-ProRule" id="PRU00703"/>
    </source>
</evidence>
<dbReference type="PANTHER" id="PTHR43080:SF2">
    <property type="entry name" value="CBS DOMAIN-CONTAINING PROTEIN"/>
    <property type="match status" value="1"/>
</dbReference>
<organism evidence="4 5">
    <name type="scientific">Skermanella aerolata</name>
    <dbReference type="NCBI Taxonomy" id="393310"/>
    <lineage>
        <taxon>Bacteria</taxon>
        <taxon>Pseudomonadati</taxon>
        <taxon>Pseudomonadota</taxon>
        <taxon>Alphaproteobacteria</taxon>
        <taxon>Rhodospirillales</taxon>
        <taxon>Azospirillaceae</taxon>
        <taxon>Skermanella</taxon>
    </lineage>
</organism>
<dbReference type="PROSITE" id="PS51371">
    <property type="entry name" value="CBS"/>
    <property type="match status" value="2"/>
</dbReference>
<dbReference type="InterPro" id="IPR000644">
    <property type="entry name" value="CBS_dom"/>
</dbReference>
<name>A0A512DXQ0_9PROT</name>
<proteinExistence type="predicted"/>
<evidence type="ECO:0000256" key="1">
    <source>
        <dbReference type="ARBA" id="ARBA00023122"/>
    </source>
</evidence>
<dbReference type="InterPro" id="IPR044725">
    <property type="entry name" value="CBSX3_CBS_dom"/>
</dbReference>
<gene>
    <name evidence="4" type="ORF">SAE02_54020</name>
</gene>
<feature type="domain" description="CBS" evidence="3">
    <location>
        <begin position="5"/>
        <end position="74"/>
    </location>
</feature>
<dbReference type="SMART" id="SM00116">
    <property type="entry name" value="CBS"/>
    <property type="match status" value="2"/>
</dbReference>
<dbReference type="AlphaFoldDB" id="A0A512DXQ0"/>
<evidence type="ECO:0000313" key="4">
    <source>
        <dbReference type="EMBL" id="GEO41254.1"/>
    </source>
</evidence>
<dbReference type="EMBL" id="BJYZ01000026">
    <property type="protein sequence ID" value="GEO41254.1"/>
    <property type="molecule type" value="Genomic_DNA"/>
</dbReference>
<dbReference type="InterPro" id="IPR046342">
    <property type="entry name" value="CBS_dom_sf"/>
</dbReference>
<evidence type="ECO:0000259" key="3">
    <source>
        <dbReference type="PROSITE" id="PS51371"/>
    </source>
</evidence>
<keyword evidence="1 2" id="KW-0129">CBS domain</keyword>
<keyword evidence="5" id="KW-1185">Reference proteome</keyword>
<dbReference type="SUPFAM" id="SSF54631">
    <property type="entry name" value="CBS-domain pair"/>
    <property type="match status" value="1"/>
</dbReference>
<sequence length="151" mass="16518">MGEDMTSVSDLLKHKGHTIVSITPSESLENAARLLTEKRIGAVVVLDRRGKLSGILSERDIVRAIADRGLTAALAMRVEDMMTKEVRTCQPSEPVKDLMKMMTLRRHRHVPVVDASGELVGVVSIGDAVKARLDEQASEVAVLRDLNLSHV</sequence>
<dbReference type="Proteomes" id="UP000321523">
    <property type="component" value="Unassembled WGS sequence"/>
</dbReference>
<reference evidence="4 5" key="1">
    <citation type="submission" date="2019-07" db="EMBL/GenBank/DDBJ databases">
        <title>Whole genome shotgun sequence of Skermanella aerolata NBRC 106429.</title>
        <authorList>
            <person name="Hosoyama A."/>
            <person name="Uohara A."/>
            <person name="Ohji S."/>
            <person name="Ichikawa N."/>
        </authorList>
    </citation>
    <scope>NUCLEOTIDE SEQUENCE [LARGE SCALE GENOMIC DNA]</scope>
    <source>
        <strain evidence="4 5">NBRC 106429</strain>
    </source>
</reference>
<dbReference type="Gene3D" id="3.10.580.10">
    <property type="entry name" value="CBS-domain"/>
    <property type="match status" value="1"/>
</dbReference>
<dbReference type="InterPro" id="IPR051257">
    <property type="entry name" value="Diverse_CBS-Domain"/>
</dbReference>
<dbReference type="CDD" id="cd04623">
    <property type="entry name" value="CBS_pair_bac_euk"/>
    <property type="match status" value="1"/>
</dbReference>
<protein>
    <submittedName>
        <fullName evidence="4">Inosine-5-monophosphate dehydrogenase</fullName>
    </submittedName>
</protein>
<dbReference type="PANTHER" id="PTHR43080">
    <property type="entry name" value="CBS DOMAIN-CONTAINING PROTEIN CBSX3, MITOCHONDRIAL"/>
    <property type="match status" value="1"/>
</dbReference>
<feature type="domain" description="CBS" evidence="3">
    <location>
        <begin position="82"/>
        <end position="138"/>
    </location>
</feature>
<comment type="caution">
    <text evidence="4">The sequence shown here is derived from an EMBL/GenBank/DDBJ whole genome shotgun (WGS) entry which is preliminary data.</text>
</comment>
<dbReference type="Pfam" id="PF00571">
    <property type="entry name" value="CBS"/>
    <property type="match status" value="2"/>
</dbReference>